<dbReference type="Proteomes" id="UP000681414">
    <property type="component" value="Unassembled WGS sequence"/>
</dbReference>
<dbReference type="InterPro" id="IPR036983">
    <property type="entry name" value="AIM24_sf"/>
</dbReference>
<dbReference type="RefSeq" id="WP_213126079.1">
    <property type="nucleotide sequence ID" value="NZ_JAGYPG010000003.1"/>
</dbReference>
<evidence type="ECO:0000313" key="2">
    <source>
        <dbReference type="Proteomes" id="UP000681414"/>
    </source>
</evidence>
<dbReference type="NCBIfam" id="TIGR00266">
    <property type="entry name" value="TIGR00266 family protein"/>
    <property type="match status" value="1"/>
</dbReference>
<dbReference type="AlphaFoldDB" id="A0A942TIB7"/>
<dbReference type="PANTHER" id="PTHR43657">
    <property type="entry name" value="TRYPTOPHAN RNA-BINDING ATTENUATOR PROTEIN-LIKE PROTEIN"/>
    <property type="match status" value="1"/>
</dbReference>
<dbReference type="PANTHER" id="PTHR43657:SF1">
    <property type="entry name" value="ALTERED INHERITANCE OF MITOCHONDRIA PROTEIN 24, MITOCHONDRIAL"/>
    <property type="match status" value="1"/>
</dbReference>
<dbReference type="InterPro" id="IPR002838">
    <property type="entry name" value="AIM24"/>
</dbReference>
<dbReference type="EMBL" id="JAGYPG010000003">
    <property type="protein sequence ID" value="MBS4196869.1"/>
    <property type="molecule type" value="Genomic_DNA"/>
</dbReference>
<accession>A0A942TIB7</accession>
<dbReference type="InterPro" id="IPR016031">
    <property type="entry name" value="Trp_RNA-bd_attenuator-like_dom"/>
</dbReference>
<reference evidence="1 2" key="1">
    <citation type="submission" date="2021-05" db="EMBL/GenBank/DDBJ databases">
        <title>Novel Bacillus species.</title>
        <authorList>
            <person name="Liu G."/>
        </authorList>
    </citation>
    <scope>NUCLEOTIDE SEQUENCE [LARGE SCALE GENOMIC DNA]</scope>
    <source>
        <strain evidence="2">FJAT-49780</strain>
    </source>
</reference>
<gene>
    <name evidence="1" type="ORF">KHA97_17615</name>
</gene>
<dbReference type="SUPFAM" id="SSF51219">
    <property type="entry name" value="TRAP-like"/>
    <property type="match status" value="1"/>
</dbReference>
<dbReference type="Gene3D" id="3.60.160.10">
    <property type="entry name" value="Mitochondrial biogenesis AIM24"/>
    <property type="match status" value="1"/>
</dbReference>
<proteinExistence type="predicted"/>
<sequence length="262" mass="27757">MNNHEIDFEIIGDDMQFVEVELDPGETVVAEAGSLMMMDDGIRMETVFGDGSHEGNGLMGKLMGAGRRLLTGESLFMTMFTNDSIGKKHVSFASPYPGKIIPMDLSELNGKIICQKDSFLAAAKGVSVGIAFQRKLGAGFFGGEGFIMQKLEGDGMTFVHAGGTIHKKVLGPGELLRVDTGCLVAMTGDVEYDIEMVRGVKTALFGGEGLFFATLRGPGTVWIQSLPFSRLASRVFAAMPAGGGSKDEGGIGGLFNILGGDR</sequence>
<keyword evidence="2" id="KW-1185">Reference proteome</keyword>
<name>A0A942TIB7_9BACI</name>
<protein>
    <submittedName>
        <fullName evidence="1">TIGR00266 family protein</fullName>
    </submittedName>
</protein>
<comment type="caution">
    <text evidence="1">The sequence shown here is derived from an EMBL/GenBank/DDBJ whole genome shotgun (WGS) entry which is preliminary data.</text>
</comment>
<organism evidence="1 2">
    <name type="scientific">Lederbergia citri</name>
    <dbReference type="NCBI Taxonomy" id="2833580"/>
    <lineage>
        <taxon>Bacteria</taxon>
        <taxon>Bacillati</taxon>
        <taxon>Bacillota</taxon>
        <taxon>Bacilli</taxon>
        <taxon>Bacillales</taxon>
        <taxon>Bacillaceae</taxon>
        <taxon>Lederbergia</taxon>
    </lineage>
</organism>
<dbReference type="Pfam" id="PF01987">
    <property type="entry name" value="AIM24"/>
    <property type="match status" value="1"/>
</dbReference>
<evidence type="ECO:0000313" key="1">
    <source>
        <dbReference type="EMBL" id="MBS4196869.1"/>
    </source>
</evidence>